<comment type="similarity">
    <text evidence="2">Belongs to the CWC22 family.</text>
</comment>
<dbReference type="Proteomes" id="UP001485043">
    <property type="component" value="Unassembled WGS sequence"/>
</dbReference>
<evidence type="ECO:0000256" key="4">
    <source>
        <dbReference type="SAM" id="MobiDB-lite"/>
    </source>
</evidence>
<feature type="domain" description="MI" evidence="5">
    <location>
        <begin position="516"/>
        <end position="645"/>
    </location>
</feature>
<sequence length="749" mass="80549">MRDRGRRGGRGSSRGSAGLGSRAGRVTKRPALPFRLQKELAAKDSSFTGTREFGADRTARKSGQNNKHGRRSSFQKPRGAGRGPAPAVTEYAVIPTSDPRNDSKKRKREATLLSQAQAAPAGPKTKFQELLGPSAVNEDDFQRRLAAKLGLKPGKKTAGEDDNMDELLVGLENGVARRASQQGGPGLSDADASDTSSEGHLLPGEDSEDSDSDSDTDLSAMGYCKARSSTSHQRCGQQQQLQQQLQEGRKIVLDAVTSELLQAAARGPRATAQFAAVAATLVAGLASQLGTAGVTAAFLAAAAEAVQAARVEDDSLACSNLAGLLSHMFLAGLMDCALIFSLLDDLKTRFQEQDVSMLVAIMRTCGLQLRRQDPVAMKDFVLAVHARAAAARSAGQLSTRADMLLDVVVEVKNNRAGGGKDGAQGAAMSPVQQRLLKQWGVGQVLLRGMTWPRLLARDSHKGQWWETGAQEAVPMSSLRQGEQGTAGGASEEDGVGEDGRQGSLAALAASQRFSSPAARAAFCIIMGASDYLDAAERLQRAGLKGEADREAVRVTLECCLQEAGWNPYYQLLLIHLCQASRSHQVTAQFCLWDQWRMLRETEQAPEDVQGAAAERLRRTLHLAQLAAALMSSLALPPTALKAADFTAHMGQQEMLHWRLFFQHLLSQASAKTSSSRVGTASSPAPDNALWQAFLRMASQPKLQAICSSMRLWLRSHFRPWLKMRASKSPKTCGNSDLRQLDFADQSQPS</sequence>
<feature type="region of interest" description="Disordered" evidence="4">
    <location>
        <begin position="471"/>
        <end position="499"/>
    </location>
</feature>
<evidence type="ECO:0000256" key="3">
    <source>
        <dbReference type="ARBA" id="ARBA00023242"/>
    </source>
</evidence>
<dbReference type="SUPFAM" id="SSF48371">
    <property type="entry name" value="ARM repeat"/>
    <property type="match status" value="1"/>
</dbReference>
<dbReference type="PANTHER" id="PTHR18034:SF4">
    <property type="entry name" value="NUCLEOLAR MIF4G DOMAIN-CONTAINING PROTEIN 1"/>
    <property type="match status" value="1"/>
</dbReference>
<comment type="subcellular location">
    <subcellularLocation>
        <location evidence="1">Nucleus</location>
        <location evidence="1">Nucleolus</location>
    </subcellularLocation>
</comment>
<evidence type="ECO:0000313" key="6">
    <source>
        <dbReference type="EMBL" id="KAK9866595.1"/>
    </source>
</evidence>
<evidence type="ECO:0000256" key="2">
    <source>
        <dbReference type="ARBA" id="ARBA00006856"/>
    </source>
</evidence>
<dbReference type="Pfam" id="PF02854">
    <property type="entry name" value="MIF4G"/>
    <property type="match status" value="1"/>
</dbReference>
<dbReference type="GO" id="GO:0042274">
    <property type="term" value="P:ribosomal small subunit biogenesis"/>
    <property type="evidence" value="ECO:0007669"/>
    <property type="project" value="TreeGrafter"/>
</dbReference>
<feature type="region of interest" description="Disordered" evidence="4">
    <location>
        <begin position="178"/>
        <end position="219"/>
    </location>
</feature>
<accession>A0AAW1TCB2</accession>
<dbReference type="PANTHER" id="PTHR18034">
    <property type="entry name" value="CELL CYCLE CONTROL PROTEIN CWF22-RELATED"/>
    <property type="match status" value="1"/>
</dbReference>
<dbReference type="InterPro" id="IPR016024">
    <property type="entry name" value="ARM-type_fold"/>
</dbReference>
<feature type="compositionally biased region" description="Acidic residues" evidence="4">
    <location>
        <begin position="205"/>
        <end position="216"/>
    </location>
</feature>
<dbReference type="EMBL" id="JALJOV010000149">
    <property type="protein sequence ID" value="KAK9866595.1"/>
    <property type="molecule type" value="Genomic_DNA"/>
</dbReference>
<feature type="compositionally biased region" description="Polar residues" evidence="4">
    <location>
        <begin position="728"/>
        <end position="737"/>
    </location>
</feature>
<dbReference type="Pfam" id="PF02847">
    <property type="entry name" value="MA3"/>
    <property type="match status" value="1"/>
</dbReference>
<evidence type="ECO:0000313" key="7">
    <source>
        <dbReference type="Proteomes" id="UP001485043"/>
    </source>
</evidence>
<dbReference type="InterPro" id="IPR050781">
    <property type="entry name" value="CWC22_splicing_factor"/>
</dbReference>
<name>A0AAW1TCB2_9CHLO</name>
<evidence type="ECO:0000259" key="5">
    <source>
        <dbReference type="PROSITE" id="PS51366"/>
    </source>
</evidence>
<dbReference type="GO" id="GO:0005730">
    <property type="term" value="C:nucleolus"/>
    <property type="evidence" value="ECO:0007669"/>
    <property type="project" value="UniProtKB-SubCell"/>
</dbReference>
<feature type="region of interest" description="Disordered" evidence="4">
    <location>
        <begin position="1"/>
        <end position="135"/>
    </location>
</feature>
<dbReference type="Gene3D" id="1.25.40.180">
    <property type="match status" value="1"/>
</dbReference>
<keyword evidence="3" id="KW-0539">Nucleus</keyword>
<dbReference type="InterPro" id="IPR003891">
    <property type="entry name" value="Initiation_fac_eIF4g_MI"/>
</dbReference>
<protein>
    <recommendedName>
        <fullName evidence="5">MI domain-containing protein</fullName>
    </recommendedName>
</protein>
<comment type="caution">
    <text evidence="6">The sequence shown here is derived from an EMBL/GenBank/DDBJ whole genome shotgun (WGS) entry which is preliminary data.</text>
</comment>
<dbReference type="InterPro" id="IPR003890">
    <property type="entry name" value="MIF4G-like_typ-3"/>
</dbReference>
<evidence type="ECO:0000256" key="1">
    <source>
        <dbReference type="ARBA" id="ARBA00004604"/>
    </source>
</evidence>
<feature type="compositionally biased region" description="Low complexity" evidence="4">
    <location>
        <begin position="13"/>
        <end position="24"/>
    </location>
</feature>
<organism evidence="6 7">
    <name type="scientific">Apatococcus fuscideae</name>
    <dbReference type="NCBI Taxonomy" id="2026836"/>
    <lineage>
        <taxon>Eukaryota</taxon>
        <taxon>Viridiplantae</taxon>
        <taxon>Chlorophyta</taxon>
        <taxon>core chlorophytes</taxon>
        <taxon>Trebouxiophyceae</taxon>
        <taxon>Chlorellales</taxon>
        <taxon>Chlorellaceae</taxon>
        <taxon>Apatococcus</taxon>
    </lineage>
</organism>
<gene>
    <name evidence="6" type="ORF">WJX84_009007</name>
</gene>
<dbReference type="AlphaFoldDB" id="A0AAW1TCB2"/>
<dbReference type="PROSITE" id="PS51366">
    <property type="entry name" value="MI"/>
    <property type="match status" value="1"/>
</dbReference>
<feature type="region of interest" description="Disordered" evidence="4">
    <location>
        <begin position="726"/>
        <end position="749"/>
    </location>
</feature>
<keyword evidence="7" id="KW-1185">Reference proteome</keyword>
<dbReference type="GO" id="GO:0003723">
    <property type="term" value="F:RNA binding"/>
    <property type="evidence" value="ECO:0007669"/>
    <property type="project" value="InterPro"/>
</dbReference>
<reference evidence="6 7" key="1">
    <citation type="journal article" date="2024" name="Nat. Commun.">
        <title>Phylogenomics reveals the evolutionary origins of lichenization in chlorophyte algae.</title>
        <authorList>
            <person name="Puginier C."/>
            <person name="Libourel C."/>
            <person name="Otte J."/>
            <person name="Skaloud P."/>
            <person name="Haon M."/>
            <person name="Grisel S."/>
            <person name="Petersen M."/>
            <person name="Berrin J.G."/>
            <person name="Delaux P.M."/>
            <person name="Dal Grande F."/>
            <person name="Keller J."/>
        </authorList>
    </citation>
    <scope>NUCLEOTIDE SEQUENCE [LARGE SCALE GENOMIC DNA]</scope>
    <source>
        <strain evidence="6 7">SAG 2523</strain>
    </source>
</reference>
<dbReference type="SMART" id="SM00543">
    <property type="entry name" value="MIF4G"/>
    <property type="match status" value="1"/>
</dbReference>
<proteinExistence type="inferred from homology"/>
<dbReference type="SMART" id="SM00544">
    <property type="entry name" value="MA3"/>
    <property type="match status" value="1"/>
</dbReference>